<dbReference type="GO" id="GO:0016787">
    <property type="term" value="F:hydrolase activity"/>
    <property type="evidence" value="ECO:0007669"/>
    <property type="project" value="UniProtKB-KW"/>
</dbReference>
<accession>A0A1I1P0K9</accession>
<dbReference type="AlphaFoldDB" id="A0A1I1P0K9"/>
<dbReference type="SUPFAM" id="SSF53474">
    <property type="entry name" value="alpha/beta-Hydrolases"/>
    <property type="match status" value="1"/>
</dbReference>
<organism evidence="2 3">
    <name type="scientific">Tropicimonas isoalkanivorans</name>
    <dbReference type="NCBI Taxonomy" id="441112"/>
    <lineage>
        <taxon>Bacteria</taxon>
        <taxon>Pseudomonadati</taxon>
        <taxon>Pseudomonadota</taxon>
        <taxon>Alphaproteobacteria</taxon>
        <taxon>Rhodobacterales</taxon>
        <taxon>Roseobacteraceae</taxon>
        <taxon>Tropicimonas</taxon>
    </lineage>
</organism>
<name>A0A1I1P0K9_9RHOB</name>
<gene>
    <name evidence="2" type="ORF">SAMN04488094_113124</name>
</gene>
<dbReference type="PANTHER" id="PTHR43194">
    <property type="entry name" value="HYDROLASE ALPHA/BETA FOLD FAMILY"/>
    <property type="match status" value="1"/>
</dbReference>
<evidence type="ECO:0000313" key="2">
    <source>
        <dbReference type="EMBL" id="SFD03347.1"/>
    </source>
</evidence>
<dbReference type="PANTHER" id="PTHR43194:SF2">
    <property type="entry name" value="PEROXISOMAL MEMBRANE PROTEIN LPX1"/>
    <property type="match status" value="1"/>
</dbReference>
<keyword evidence="2" id="KW-0378">Hydrolase</keyword>
<dbReference type="Gene3D" id="3.40.50.1820">
    <property type="entry name" value="alpha/beta hydrolase"/>
    <property type="match status" value="1"/>
</dbReference>
<keyword evidence="3" id="KW-1185">Reference proteome</keyword>
<dbReference type="InterPro" id="IPR050228">
    <property type="entry name" value="Carboxylesterase_BioH"/>
</dbReference>
<evidence type="ECO:0000259" key="1">
    <source>
        <dbReference type="Pfam" id="PF12697"/>
    </source>
</evidence>
<dbReference type="InterPro" id="IPR000073">
    <property type="entry name" value="AB_hydrolase_1"/>
</dbReference>
<dbReference type="STRING" id="441112.SAMN04488094_113124"/>
<sequence>MRGDTLETTTPAAVDYQGWALSRHEPAEVSQPHDLLFVHGMAGGSWVWTEEWLARFTDAGYRCWTLTLPGRGSGPTAASDPGAVGRAVLRAVENEDARGVVEAIAAALPGTPLFDGPDLGDYTDALTEALAAIGTPTVVVGHSLGGAVAQNLLRRGTRPAGTVLLCSAPPYGLWRASMEMAFTNPQLWRALFAYSLFGLAAVDLEVMRRNLFPGGIEQGQFLRMLTRLTDESLAATARTRGFPPFAPLPGPRADILVIGGGQDRLVPPLDIHLTGMYYATRPRSVEGAGHMPMFEPQSYRQTANFILDWLPRLTPHR</sequence>
<dbReference type="InterPro" id="IPR029058">
    <property type="entry name" value="AB_hydrolase_fold"/>
</dbReference>
<proteinExistence type="predicted"/>
<dbReference type="RefSeq" id="WP_093362196.1">
    <property type="nucleotide sequence ID" value="NZ_FOLG01000013.1"/>
</dbReference>
<evidence type="ECO:0000313" key="3">
    <source>
        <dbReference type="Proteomes" id="UP000198728"/>
    </source>
</evidence>
<reference evidence="2 3" key="1">
    <citation type="submission" date="2016-10" db="EMBL/GenBank/DDBJ databases">
        <authorList>
            <person name="de Groot N.N."/>
        </authorList>
    </citation>
    <scope>NUCLEOTIDE SEQUENCE [LARGE SCALE GENOMIC DNA]</scope>
    <source>
        <strain evidence="2 3">DSM 19548</strain>
    </source>
</reference>
<dbReference type="OrthoDB" id="9814966at2"/>
<feature type="domain" description="AB hydrolase-1" evidence="1">
    <location>
        <begin position="35"/>
        <end position="297"/>
    </location>
</feature>
<dbReference type="EMBL" id="FOLG01000013">
    <property type="protein sequence ID" value="SFD03347.1"/>
    <property type="molecule type" value="Genomic_DNA"/>
</dbReference>
<dbReference type="Proteomes" id="UP000198728">
    <property type="component" value="Unassembled WGS sequence"/>
</dbReference>
<protein>
    <submittedName>
        <fullName evidence="2">Lysophospholipase, alpha-beta hydrolase superfamily</fullName>
    </submittedName>
</protein>
<dbReference type="Pfam" id="PF12697">
    <property type="entry name" value="Abhydrolase_6"/>
    <property type="match status" value="1"/>
</dbReference>